<proteinExistence type="predicted"/>
<feature type="domain" description="SUN" evidence="8">
    <location>
        <begin position="758"/>
        <end position="919"/>
    </location>
</feature>
<dbReference type="FunFam" id="2.60.120.260:FF:000009">
    <property type="entry name" value="SUN domain-containing protein 1 isoform X1"/>
    <property type="match status" value="1"/>
</dbReference>
<evidence type="ECO:0000256" key="2">
    <source>
        <dbReference type="ARBA" id="ARBA00022989"/>
    </source>
</evidence>
<accession>A0AAD8G5S2</accession>
<dbReference type="CDD" id="cd21439">
    <property type="entry name" value="SUN1_cc1"/>
    <property type="match status" value="1"/>
</dbReference>
<dbReference type="Pfam" id="PF07738">
    <property type="entry name" value="Sad1_UNC"/>
    <property type="match status" value="1"/>
</dbReference>
<protein>
    <submittedName>
        <fullName evidence="9">SUN domain-containing protein 1-like isoform X1</fullName>
    </submittedName>
</protein>
<dbReference type="AlphaFoldDB" id="A0AAD8G5S2"/>
<dbReference type="Pfam" id="PF09387">
    <property type="entry name" value="MRP"/>
    <property type="match status" value="1"/>
</dbReference>
<dbReference type="GO" id="GO:0034993">
    <property type="term" value="C:meiotic nuclear membrane microtubule tethering complex"/>
    <property type="evidence" value="ECO:0007669"/>
    <property type="project" value="TreeGrafter"/>
</dbReference>
<dbReference type="InterPro" id="IPR032680">
    <property type="entry name" value="SUN1_N"/>
</dbReference>
<keyword evidence="1 7" id="KW-0812">Transmembrane</keyword>
<feature type="transmembrane region" description="Helical" evidence="7">
    <location>
        <begin position="374"/>
        <end position="393"/>
    </location>
</feature>
<dbReference type="PANTHER" id="PTHR12911">
    <property type="entry name" value="SAD1/UNC-84-LIKE PROTEIN-RELATED"/>
    <property type="match status" value="1"/>
</dbReference>
<evidence type="ECO:0000256" key="3">
    <source>
        <dbReference type="ARBA" id="ARBA00023054"/>
    </source>
</evidence>
<comment type="subcellular location">
    <subcellularLocation>
        <location evidence="5">Nucleus inner membrane</location>
        <topology evidence="5">Single-pass type II membrane protein</topology>
    </subcellularLocation>
</comment>
<feature type="compositionally biased region" description="Low complexity" evidence="6">
    <location>
        <begin position="110"/>
        <end position="120"/>
    </location>
</feature>
<keyword evidence="10" id="KW-1185">Reference proteome</keyword>
<reference evidence="9" key="1">
    <citation type="submission" date="2022-02" db="EMBL/GenBank/DDBJ databases">
        <title>Atlantic sturgeon de novo genome assembly.</title>
        <authorList>
            <person name="Stock M."/>
            <person name="Klopp C."/>
            <person name="Guiguen Y."/>
            <person name="Cabau C."/>
            <person name="Parinello H."/>
            <person name="Santidrian Yebra-Pimentel E."/>
            <person name="Kuhl H."/>
            <person name="Dirks R.P."/>
            <person name="Guessner J."/>
            <person name="Wuertz S."/>
            <person name="Du K."/>
            <person name="Schartl M."/>
        </authorList>
    </citation>
    <scope>NUCLEOTIDE SEQUENCE</scope>
    <source>
        <strain evidence="9">STURGEONOMICS-FGT-2020</strain>
        <tissue evidence="9">Whole blood</tissue>
    </source>
</reference>
<evidence type="ECO:0000259" key="8">
    <source>
        <dbReference type="PROSITE" id="PS51469"/>
    </source>
</evidence>
<dbReference type="PANTHER" id="PTHR12911:SF23">
    <property type="entry name" value="SUN DOMAIN-CONTAINING PROTEIN 1"/>
    <property type="match status" value="1"/>
</dbReference>
<evidence type="ECO:0000256" key="1">
    <source>
        <dbReference type="ARBA" id="ARBA00022692"/>
    </source>
</evidence>
<feature type="compositionally biased region" description="Polar residues" evidence="6">
    <location>
        <begin position="439"/>
        <end position="472"/>
    </location>
</feature>
<dbReference type="Pfam" id="PF18580">
    <property type="entry name" value="HTH_SUN2"/>
    <property type="match status" value="1"/>
</dbReference>
<dbReference type="EMBL" id="JAGXEW010000013">
    <property type="protein sequence ID" value="KAK1164944.1"/>
    <property type="molecule type" value="Genomic_DNA"/>
</dbReference>
<keyword evidence="4 7" id="KW-0472">Membrane</keyword>
<dbReference type="Proteomes" id="UP001230051">
    <property type="component" value="Unassembled WGS sequence"/>
</dbReference>
<keyword evidence="3" id="KW-0175">Coiled coil</keyword>
<name>A0AAD8G5S2_ACIOX</name>
<evidence type="ECO:0000256" key="4">
    <source>
        <dbReference type="ARBA" id="ARBA00023136"/>
    </source>
</evidence>
<keyword evidence="2 7" id="KW-1133">Transmembrane helix</keyword>
<dbReference type="InterPro" id="IPR040994">
    <property type="entry name" value="Sun_CC2"/>
</dbReference>
<gene>
    <name evidence="9" type="primary">Sun1</name>
    <name evidence="9" type="ORF">AOXY_G15383</name>
</gene>
<evidence type="ECO:0000256" key="7">
    <source>
        <dbReference type="SAM" id="Phobius"/>
    </source>
</evidence>
<dbReference type="PROSITE" id="PS51469">
    <property type="entry name" value="SUN"/>
    <property type="match status" value="1"/>
</dbReference>
<sequence>MTMDYSRLHTYTPPQCVPENTGYTYSLSSSYSSTALDFENKHKLHPVFESPKMSRRSLRLTTGHYSDDSYLDTNNSNISYSAKYKESRTRKQHRSTRKQPALLSQPPPRNTASNSSLTHSSFHSCASDMSLMSTMLQESSIQERTVMDSFWGLDEDGDLKDATVMMANGDITTAETHTTMINGYTCNECTMLSDRKDALTAYCTSNTASSTAVYSRDKGKKSSIFHLFREQILSTSKHAVAFIASLIMQLIQNVLLKIGSKEKAHSSFCGSMNVKDLMMGDGHLGLNGSLCDDCKGKKHLQTQQVHLQSSRLNRAARTLWHILSYTGYYLLQAVRTVAPAGWLVTRKVLSVLWLAIVSPGKAASGAVWWLGTGWYQLITLMSLLNVFVLTRCLPKLYKLLLLLIPFLLLLGYFLGLWYFGPASWLSLLPVLSRSETQASLEDTTSSTPVEESVATGNVQPSTESPRHASQSGAHFFDSGRMVDLERQLALLSDRCDRSSQQYDERHDRVLALFHQLQEQVAQMSNNEGMSAWINNLFNQHMSSTRALRGEGTAQPQNEFLMLHQGHESRILELEKLLQIIAAKTEEQKHKYTEATTFGGQSEDESYLLSEVKRLELELHQIKTDLLQVQSSPPGCEGLASVRETVDTQVKESVKLLIFGNKDEEMSESLLQWLSTQFVRQSDLQGLLMEMEMKILKNITMYKSKTKLMPTAEVVTHAVHNAGAAGMTEEQVRVIVTNALRLYSQDKTGLVDYALESGGGSILSTRCSETYETKTALMSLFGIPLWYFSQSPRVIIQPDVHPGNCWAFKGSQGYLVIRLSLSIYPTSFSLEHIPKSLSPTGSINSAPKDFTVYGLEDEYQEEGKLLGRYTYNEDGDSLQTFPIQEENDKAYQIIEMRVLSNWGHPEYTCLYRFRVHGEPRLE</sequence>
<dbReference type="GO" id="GO:0043495">
    <property type="term" value="F:protein-membrane adaptor activity"/>
    <property type="evidence" value="ECO:0007669"/>
    <property type="project" value="TreeGrafter"/>
</dbReference>
<organism evidence="9 10">
    <name type="scientific">Acipenser oxyrinchus oxyrinchus</name>
    <dbReference type="NCBI Taxonomy" id="40147"/>
    <lineage>
        <taxon>Eukaryota</taxon>
        <taxon>Metazoa</taxon>
        <taxon>Chordata</taxon>
        <taxon>Craniata</taxon>
        <taxon>Vertebrata</taxon>
        <taxon>Euteleostomi</taxon>
        <taxon>Actinopterygii</taxon>
        <taxon>Chondrostei</taxon>
        <taxon>Acipenseriformes</taxon>
        <taxon>Acipenseridae</taxon>
        <taxon>Acipenser</taxon>
    </lineage>
</organism>
<evidence type="ECO:0000313" key="9">
    <source>
        <dbReference type="EMBL" id="KAK1164944.1"/>
    </source>
</evidence>
<dbReference type="InterPro" id="IPR045119">
    <property type="entry name" value="SUN1-5"/>
</dbReference>
<feature type="region of interest" description="Disordered" evidence="6">
    <location>
        <begin position="81"/>
        <end position="120"/>
    </location>
</feature>
<comment type="caution">
    <text evidence="9">The sequence shown here is derived from an EMBL/GenBank/DDBJ whole genome shotgun (WGS) entry which is preliminary data.</text>
</comment>
<evidence type="ECO:0000313" key="10">
    <source>
        <dbReference type="Proteomes" id="UP001230051"/>
    </source>
</evidence>
<evidence type="ECO:0000256" key="5">
    <source>
        <dbReference type="ARBA" id="ARBA00037816"/>
    </source>
</evidence>
<evidence type="ECO:0000256" key="6">
    <source>
        <dbReference type="SAM" id="MobiDB-lite"/>
    </source>
</evidence>
<dbReference type="InterPro" id="IPR012919">
    <property type="entry name" value="SUN_dom"/>
</dbReference>
<dbReference type="Gene3D" id="2.60.120.260">
    <property type="entry name" value="Galactose-binding domain-like"/>
    <property type="match status" value="1"/>
</dbReference>
<dbReference type="GO" id="GO:0005637">
    <property type="term" value="C:nuclear inner membrane"/>
    <property type="evidence" value="ECO:0007669"/>
    <property type="project" value="UniProtKB-SubCell"/>
</dbReference>
<feature type="transmembrane region" description="Helical" evidence="7">
    <location>
        <begin position="400"/>
        <end position="419"/>
    </location>
</feature>
<feature type="region of interest" description="Disordered" evidence="6">
    <location>
        <begin position="439"/>
        <end position="473"/>
    </location>
</feature>